<dbReference type="PROSITE" id="PS50110">
    <property type="entry name" value="RESPONSE_REGULATORY"/>
    <property type="match status" value="1"/>
</dbReference>
<dbReference type="PANTHER" id="PTHR43156">
    <property type="entry name" value="STAGE II SPORULATION PROTEIN E-RELATED"/>
    <property type="match status" value="1"/>
</dbReference>
<dbReference type="Gene3D" id="3.60.40.10">
    <property type="entry name" value="PPM-type phosphatase domain"/>
    <property type="match status" value="1"/>
</dbReference>
<dbReference type="AlphaFoldDB" id="A0A1G6LDC3"/>
<dbReference type="SUPFAM" id="SSF81606">
    <property type="entry name" value="PP2C-like"/>
    <property type="match status" value="1"/>
</dbReference>
<evidence type="ECO:0000313" key="2">
    <source>
        <dbReference type="EMBL" id="SDC41248.1"/>
    </source>
</evidence>
<dbReference type="OrthoDB" id="118142at2"/>
<name>A0A1G6LDC3_9ACTN</name>
<dbReference type="GO" id="GO:0000160">
    <property type="term" value="P:phosphorelay signal transduction system"/>
    <property type="evidence" value="ECO:0007669"/>
    <property type="project" value="InterPro"/>
</dbReference>
<keyword evidence="1" id="KW-0378">Hydrolase</keyword>
<dbReference type="SMART" id="SM00448">
    <property type="entry name" value="REC"/>
    <property type="match status" value="1"/>
</dbReference>
<organism evidence="2 3">
    <name type="scientific">Nocardioides lianchengensis</name>
    <dbReference type="NCBI Taxonomy" id="1045774"/>
    <lineage>
        <taxon>Bacteria</taxon>
        <taxon>Bacillati</taxon>
        <taxon>Actinomycetota</taxon>
        <taxon>Actinomycetes</taxon>
        <taxon>Propionibacteriales</taxon>
        <taxon>Nocardioidaceae</taxon>
        <taxon>Nocardioides</taxon>
    </lineage>
</organism>
<protein>
    <submittedName>
        <fullName evidence="2">Serine phosphatase RsbU, regulator of sigma subunit</fullName>
    </submittedName>
</protein>
<dbReference type="STRING" id="1045774.SAMN05421872_102207"/>
<dbReference type="GO" id="GO:0016791">
    <property type="term" value="F:phosphatase activity"/>
    <property type="evidence" value="ECO:0007669"/>
    <property type="project" value="TreeGrafter"/>
</dbReference>
<dbReference type="PANTHER" id="PTHR43156:SF2">
    <property type="entry name" value="STAGE II SPORULATION PROTEIN E"/>
    <property type="match status" value="1"/>
</dbReference>
<accession>A0A1G6LDC3</accession>
<evidence type="ECO:0000313" key="3">
    <source>
        <dbReference type="Proteomes" id="UP000199034"/>
    </source>
</evidence>
<gene>
    <name evidence="2" type="ORF">SAMN05421872_102207</name>
</gene>
<proteinExistence type="predicted"/>
<dbReference type="Pfam" id="PF00072">
    <property type="entry name" value="Response_reg"/>
    <property type="match status" value="1"/>
</dbReference>
<keyword evidence="3" id="KW-1185">Reference proteome</keyword>
<dbReference type="InterPro" id="IPR052016">
    <property type="entry name" value="Bact_Sigma-Reg"/>
</dbReference>
<reference evidence="2 3" key="1">
    <citation type="submission" date="2016-10" db="EMBL/GenBank/DDBJ databases">
        <authorList>
            <person name="de Groot N.N."/>
        </authorList>
    </citation>
    <scope>NUCLEOTIDE SEQUENCE [LARGE SCALE GENOMIC DNA]</scope>
    <source>
        <strain evidence="2 3">CGMCC 4.6858</strain>
    </source>
</reference>
<dbReference type="InterPro" id="IPR036457">
    <property type="entry name" value="PPM-type-like_dom_sf"/>
</dbReference>
<dbReference type="Pfam" id="PF07228">
    <property type="entry name" value="SpoIIE"/>
    <property type="match status" value="1"/>
</dbReference>
<dbReference type="InterPro" id="IPR011006">
    <property type="entry name" value="CheY-like_superfamily"/>
</dbReference>
<evidence type="ECO:0000256" key="1">
    <source>
        <dbReference type="ARBA" id="ARBA00022801"/>
    </source>
</evidence>
<dbReference type="SUPFAM" id="SSF52172">
    <property type="entry name" value="CheY-like"/>
    <property type="match status" value="1"/>
</dbReference>
<sequence>MSTPTVLVCDDTPAKRYVLASWLRRSGYGVVECDTAAGALELLHHEPVDLAVLDIHLPDGNGLDITRALRADPVLASTPVVHVSAVAMETSDKVTALDQGADAYLVDPIEPEELLSTVRALLRSFGARRDAELLATRLGRLNRAVVRLHVAASPARLAEASARAAAEVVGGAAAAQLVDDQGTAWRTVVTGPESDAVATSTALPDPDPEAWTDRLPTVAGGWTSWAVATDRGAIGAVAVPAAGPDDDEDQVDVLLQRLAQATAVAAENLRALELEHRTALMLQRSLLPGVLPEPEGLVLAARYRASQQQAEVGGDFFDAFEVDGRCLLVIGDVQGHSLEAAVVMAELRYSLRAYAYDGHGPEAVVDRLDRLLDRSGSGLIATIAVLAVAADRRSVEVVCAGHPAPLLVRAGTARPLEARGPLLGAMIGGHPSTSYELEAGDRLLLFTDGLVERRREPIDVNIDRLAAQAAAAGGSPEELADALVATWSDSEDDVALLVVDVLGQPA</sequence>
<dbReference type="Proteomes" id="UP000199034">
    <property type="component" value="Unassembled WGS sequence"/>
</dbReference>
<dbReference type="InterPro" id="IPR001932">
    <property type="entry name" value="PPM-type_phosphatase-like_dom"/>
</dbReference>
<dbReference type="RefSeq" id="WP_090851375.1">
    <property type="nucleotide sequence ID" value="NZ_FMZM01000002.1"/>
</dbReference>
<dbReference type="InterPro" id="IPR001789">
    <property type="entry name" value="Sig_transdc_resp-reg_receiver"/>
</dbReference>
<dbReference type="Gene3D" id="3.40.50.2300">
    <property type="match status" value="1"/>
</dbReference>
<dbReference type="EMBL" id="FMZM01000002">
    <property type="protein sequence ID" value="SDC41248.1"/>
    <property type="molecule type" value="Genomic_DNA"/>
</dbReference>
<dbReference type="SMART" id="SM00331">
    <property type="entry name" value="PP2C_SIG"/>
    <property type="match status" value="1"/>
</dbReference>